<dbReference type="SUPFAM" id="SSF54909">
    <property type="entry name" value="Dimeric alpha+beta barrel"/>
    <property type="match status" value="1"/>
</dbReference>
<evidence type="ECO:0000313" key="3">
    <source>
        <dbReference type="Proteomes" id="UP000431485"/>
    </source>
</evidence>
<comment type="caution">
    <text evidence="2">The sequence shown here is derived from an EMBL/GenBank/DDBJ whole genome shotgun (WGS) entry which is preliminary data.</text>
</comment>
<name>A0A7X2UX25_9PSED</name>
<evidence type="ECO:0000259" key="1">
    <source>
        <dbReference type="PROSITE" id="PS51725"/>
    </source>
</evidence>
<dbReference type="Pfam" id="PF03992">
    <property type="entry name" value="ABM"/>
    <property type="match status" value="1"/>
</dbReference>
<dbReference type="Proteomes" id="UP000431485">
    <property type="component" value="Unassembled WGS sequence"/>
</dbReference>
<dbReference type="AlphaFoldDB" id="A0A7X2UX25"/>
<dbReference type="Gene3D" id="3.30.70.100">
    <property type="match status" value="1"/>
</dbReference>
<gene>
    <name evidence="2" type="ORF">GIR22_09425</name>
</gene>
<dbReference type="OrthoDB" id="6039968at2"/>
<dbReference type="EMBL" id="WLYI01000010">
    <property type="protein sequence ID" value="MTD19361.1"/>
    <property type="molecule type" value="Genomic_DNA"/>
</dbReference>
<keyword evidence="3" id="KW-1185">Reference proteome</keyword>
<feature type="domain" description="ABM" evidence="1">
    <location>
        <begin position="3"/>
        <end position="97"/>
    </location>
</feature>
<organism evidence="2 3">
    <name type="scientific">Pseudomonas karstica</name>
    <dbReference type="NCBI Taxonomy" id="1055468"/>
    <lineage>
        <taxon>Bacteria</taxon>
        <taxon>Pseudomonadati</taxon>
        <taxon>Pseudomonadota</taxon>
        <taxon>Gammaproteobacteria</taxon>
        <taxon>Pseudomonadales</taxon>
        <taxon>Pseudomonadaceae</taxon>
        <taxon>Pseudomonas</taxon>
    </lineage>
</organism>
<dbReference type="RefSeq" id="WP_154743070.1">
    <property type="nucleotide sequence ID" value="NZ_JBHSTG010000041.1"/>
</dbReference>
<dbReference type="InterPro" id="IPR007138">
    <property type="entry name" value="ABM_dom"/>
</dbReference>
<evidence type="ECO:0000313" key="2">
    <source>
        <dbReference type="EMBL" id="MTD19361.1"/>
    </source>
</evidence>
<dbReference type="InterPro" id="IPR011008">
    <property type="entry name" value="Dimeric_a/b-barrel"/>
</dbReference>
<accession>A0A7X2UX25</accession>
<dbReference type="PROSITE" id="PS51725">
    <property type="entry name" value="ABM"/>
    <property type="match status" value="1"/>
</dbReference>
<proteinExistence type="predicted"/>
<reference evidence="2 3" key="1">
    <citation type="submission" date="2019-11" db="EMBL/GenBank/DDBJ databases">
        <title>Pseudmonas karstica sp. nov. and Pseudomonas spelaei sp. nov. from caves.</title>
        <authorList>
            <person name="Zeman M."/>
        </authorList>
    </citation>
    <scope>NUCLEOTIDE SEQUENCE [LARGE SCALE GENOMIC DNA]</scope>
    <source>
        <strain evidence="2 3">CCM 7891</strain>
    </source>
</reference>
<protein>
    <recommendedName>
        <fullName evidence="1">ABM domain-containing protein</fullName>
    </recommendedName>
</protein>
<sequence>MHITAVNTLEIRSFEDVDPVFETRLQAFAASFVEVPGCLGYVMNRSRAEANLWILSGYWATTSDMTTHFSSTSMTALVNALIEARANLTFASFTPVLTDTPQDGV</sequence>